<accession>A0AAN9JB96</accession>
<evidence type="ECO:0000313" key="1">
    <source>
        <dbReference type="EMBL" id="KAK7295124.1"/>
    </source>
</evidence>
<proteinExistence type="predicted"/>
<organism evidence="1 2">
    <name type="scientific">Clitoria ternatea</name>
    <name type="common">Butterfly pea</name>
    <dbReference type="NCBI Taxonomy" id="43366"/>
    <lineage>
        <taxon>Eukaryota</taxon>
        <taxon>Viridiplantae</taxon>
        <taxon>Streptophyta</taxon>
        <taxon>Embryophyta</taxon>
        <taxon>Tracheophyta</taxon>
        <taxon>Spermatophyta</taxon>
        <taxon>Magnoliopsida</taxon>
        <taxon>eudicotyledons</taxon>
        <taxon>Gunneridae</taxon>
        <taxon>Pentapetalae</taxon>
        <taxon>rosids</taxon>
        <taxon>fabids</taxon>
        <taxon>Fabales</taxon>
        <taxon>Fabaceae</taxon>
        <taxon>Papilionoideae</taxon>
        <taxon>50 kb inversion clade</taxon>
        <taxon>NPAAA clade</taxon>
        <taxon>indigoferoid/millettioid clade</taxon>
        <taxon>Phaseoleae</taxon>
        <taxon>Clitoria</taxon>
    </lineage>
</organism>
<protein>
    <submittedName>
        <fullName evidence="1">Uncharacterized protein</fullName>
    </submittedName>
</protein>
<gene>
    <name evidence="1" type="ORF">RJT34_18028</name>
</gene>
<keyword evidence="2" id="KW-1185">Reference proteome</keyword>
<sequence>MLCVILHDKIYIKKVACAHRSLLICDPVMNNCKSLVLKCHTDSDLVIPQLTEPLAIETGEILEHTPNCEINSELRSQTLVLSPHYGLRNQVKKPKRELLVKAVPTQLISCSELG</sequence>
<evidence type="ECO:0000313" key="2">
    <source>
        <dbReference type="Proteomes" id="UP001359559"/>
    </source>
</evidence>
<dbReference type="AlphaFoldDB" id="A0AAN9JB96"/>
<dbReference type="Proteomes" id="UP001359559">
    <property type="component" value="Unassembled WGS sequence"/>
</dbReference>
<dbReference type="EMBL" id="JAYKXN010000004">
    <property type="protein sequence ID" value="KAK7295124.1"/>
    <property type="molecule type" value="Genomic_DNA"/>
</dbReference>
<name>A0AAN9JB96_CLITE</name>
<comment type="caution">
    <text evidence="1">The sequence shown here is derived from an EMBL/GenBank/DDBJ whole genome shotgun (WGS) entry which is preliminary data.</text>
</comment>
<reference evidence="1 2" key="1">
    <citation type="submission" date="2024-01" db="EMBL/GenBank/DDBJ databases">
        <title>The genomes of 5 underutilized Papilionoideae crops provide insights into root nodulation and disease resistance.</title>
        <authorList>
            <person name="Yuan L."/>
        </authorList>
    </citation>
    <scope>NUCLEOTIDE SEQUENCE [LARGE SCALE GENOMIC DNA]</scope>
    <source>
        <strain evidence="1">LY-2023</strain>
        <tissue evidence="1">Leaf</tissue>
    </source>
</reference>